<keyword evidence="1 6" id="KW-0597">Phosphoprotein</keyword>
<dbReference type="Gene3D" id="3.40.50.2300">
    <property type="match status" value="1"/>
</dbReference>
<evidence type="ECO:0000256" key="6">
    <source>
        <dbReference type="PROSITE-ProRule" id="PRU00169"/>
    </source>
</evidence>
<dbReference type="EMBL" id="JAHZIK010001958">
    <property type="protein sequence ID" value="MBW7460003.1"/>
    <property type="molecule type" value="Genomic_DNA"/>
</dbReference>
<sequence>MEKAKILIIEDEAAIADLLAYGLNREGFDTITANSGAHGLRLVEQFRPDLLLLDWMLPDVSGLDVCRKVTETLNIPIIMITAKSDIA</sequence>
<feature type="modified residue" description="4-aspartylphosphate" evidence="6">
    <location>
        <position position="54"/>
    </location>
</feature>
<organism evidence="8 9">
    <name type="scientific">Paenibacillus sepulcri</name>
    <dbReference type="NCBI Taxonomy" id="359917"/>
    <lineage>
        <taxon>Bacteria</taxon>
        <taxon>Bacillati</taxon>
        <taxon>Bacillota</taxon>
        <taxon>Bacilli</taxon>
        <taxon>Bacillales</taxon>
        <taxon>Paenibacillaceae</taxon>
        <taxon>Paenibacillus</taxon>
    </lineage>
</organism>
<proteinExistence type="predicted"/>
<reference evidence="8 9" key="1">
    <citation type="submission" date="2021-07" db="EMBL/GenBank/DDBJ databases">
        <title>Paenibacillus radiodurans sp. nov., isolated from the southeastern edge of Tengger Desert.</title>
        <authorList>
            <person name="Zhang G."/>
        </authorList>
    </citation>
    <scope>NUCLEOTIDE SEQUENCE [LARGE SCALE GENOMIC DNA]</scope>
    <source>
        <strain evidence="8 9">CCM 7311</strain>
    </source>
</reference>
<dbReference type="PANTHER" id="PTHR48111:SF40">
    <property type="entry name" value="PHOSPHATE REGULON TRANSCRIPTIONAL REGULATORY PROTEIN PHOB"/>
    <property type="match status" value="1"/>
</dbReference>
<dbReference type="SUPFAM" id="SSF52172">
    <property type="entry name" value="CheY-like"/>
    <property type="match status" value="1"/>
</dbReference>
<dbReference type="PROSITE" id="PS50110">
    <property type="entry name" value="RESPONSE_REGULATORY"/>
    <property type="match status" value="1"/>
</dbReference>
<accession>A0ABS7CGE9</accession>
<protein>
    <submittedName>
        <fullName evidence="8">Response regulator</fullName>
    </submittedName>
</protein>
<dbReference type="CDD" id="cd17574">
    <property type="entry name" value="REC_OmpR"/>
    <property type="match status" value="1"/>
</dbReference>
<feature type="non-terminal residue" evidence="8">
    <location>
        <position position="87"/>
    </location>
</feature>
<dbReference type="Pfam" id="PF00072">
    <property type="entry name" value="Response_reg"/>
    <property type="match status" value="1"/>
</dbReference>
<feature type="domain" description="Response regulatory" evidence="7">
    <location>
        <begin position="5"/>
        <end position="87"/>
    </location>
</feature>
<keyword evidence="4" id="KW-0238">DNA-binding</keyword>
<evidence type="ECO:0000256" key="3">
    <source>
        <dbReference type="ARBA" id="ARBA00023015"/>
    </source>
</evidence>
<dbReference type="InterPro" id="IPR039420">
    <property type="entry name" value="WalR-like"/>
</dbReference>
<evidence type="ECO:0000259" key="7">
    <source>
        <dbReference type="PROSITE" id="PS50110"/>
    </source>
</evidence>
<gene>
    <name evidence="8" type="ORF">K0U00_38675</name>
</gene>
<keyword evidence="2" id="KW-0902">Two-component regulatory system</keyword>
<evidence type="ECO:0000256" key="5">
    <source>
        <dbReference type="ARBA" id="ARBA00023163"/>
    </source>
</evidence>
<dbReference type="SMART" id="SM00448">
    <property type="entry name" value="REC"/>
    <property type="match status" value="1"/>
</dbReference>
<dbReference type="PANTHER" id="PTHR48111">
    <property type="entry name" value="REGULATOR OF RPOS"/>
    <property type="match status" value="1"/>
</dbReference>
<dbReference type="Proteomes" id="UP001519887">
    <property type="component" value="Unassembled WGS sequence"/>
</dbReference>
<evidence type="ECO:0000256" key="1">
    <source>
        <dbReference type="ARBA" id="ARBA00022553"/>
    </source>
</evidence>
<keyword evidence="9" id="KW-1185">Reference proteome</keyword>
<dbReference type="InterPro" id="IPR011006">
    <property type="entry name" value="CheY-like_superfamily"/>
</dbReference>
<evidence type="ECO:0000313" key="8">
    <source>
        <dbReference type="EMBL" id="MBW7460003.1"/>
    </source>
</evidence>
<keyword evidence="3" id="KW-0805">Transcription regulation</keyword>
<evidence type="ECO:0000313" key="9">
    <source>
        <dbReference type="Proteomes" id="UP001519887"/>
    </source>
</evidence>
<evidence type="ECO:0000256" key="2">
    <source>
        <dbReference type="ARBA" id="ARBA00023012"/>
    </source>
</evidence>
<evidence type="ECO:0000256" key="4">
    <source>
        <dbReference type="ARBA" id="ARBA00023125"/>
    </source>
</evidence>
<name>A0ABS7CGE9_9BACL</name>
<dbReference type="InterPro" id="IPR001789">
    <property type="entry name" value="Sig_transdc_resp-reg_receiver"/>
</dbReference>
<comment type="caution">
    <text evidence="8">The sequence shown here is derived from an EMBL/GenBank/DDBJ whole genome shotgun (WGS) entry which is preliminary data.</text>
</comment>
<keyword evidence="5" id="KW-0804">Transcription</keyword>